<organism evidence="2 3">
    <name type="scientific">Agrilutibacter solisilvae</name>
    <dbReference type="NCBI Taxonomy" id="2763317"/>
    <lineage>
        <taxon>Bacteria</taxon>
        <taxon>Pseudomonadati</taxon>
        <taxon>Pseudomonadota</taxon>
        <taxon>Gammaproteobacteria</taxon>
        <taxon>Lysobacterales</taxon>
        <taxon>Lysobacteraceae</taxon>
        <taxon>Agrilutibacter</taxon>
    </lineage>
</organism>
<feature type="transmembrane region" description="Helical" evidence="1">
    <location>
        <begin position="40"/>
        <end position="63"/>
    </location>
</feature>
<accession>A0A974Y132</accession>
<dbReference type="AlphaFoldDB" id="A0A974Y132"/>
<keyword evidence="1" id="KW-0472">Membrane</keyword>
<feature type="transmembrane region" description="Helical" evidence="1">
    <location>
        <begin position="75"/>
        <end position="96"/>
    </location>
</feature>
<evidence type="ECO:0000256" key="1">
    <source>
        <dbReference type="SAM" id="Phobius"/>
    </source>
</evidence>
<dbReference type="RefSeq" id="WP_207526805.1">
    <property type="nucleotide sequence ID" value="NZ_CP071518.1"/>
</dbReference>
<dbReference type="EMBL" id="CP071518">
    <property type="protein sequence ID" value="QSX79303.1"/>
    <property type="molecule type" value="Genomic_DNA"/>
</dbReference>
<keyword evidence="1" id="KW-0812">Transmembrane</keyword>
<protein>
    <submittedName>
        <fullName evidence="2">Uncharacterized protein</fullName>
    </submittedName>
</protein>
<keyword evidence="3" id="KW-1185">Reference proteome</keyword>
<sequence>MVVPDAFEGFPVWYHLGKVVLFQLAQIVPALLAGGLARRYPAWLGAVTAMACALVVDLAFHGAMPGSVSQLVSPLSLALGAGMLGAVAGLAGAHLAQRWRARRAAPSP</sequence>
<evidence type="ECO:0000313" key="3">
    <source>
        <dbReference type="Proteomes" id="UP000639274"/>
    </source>
</evidence>
<name>A0A974Y132_9GAMM</name>
<dbReference type="Proteomes" id="UP000639274">
    <property type="component" value="Chromosome"/>
</dbReference>
<reference evidence="2 3" key="1">
    <citation type="submission" date="2021-03" db="EMBL/GenBank/DDBJ databases">
        <title>Lysobacter sp. nov. isolated from soil of gangwondo yeongwol, south Korea.</title>
        <authorList>
            <person name="Kim K.R."/>
            <person name="Kim K.H."/>
            <person name="Jeon C.O."/>
        </authorList>
    </citation>
    <scope>NUCLEOTIDE SEQUENCE [LARGE SCALE GENOMIC DNA]</scope>
    <source>
        <strain evidence="2 3">R19</strain>
    </source>
</reference>
<evidence type="ECO:0000313" key="2">
    <source>
        <dbReference type="EMBL" id="QSX79303.1"/>
    </source>
</evidence>
<feature type="transmembrane region" description="Helical" evidence="1">
    <location>
        <begin position="12"/>
        <end position="33"/>
    </location>
</feature>
<gene>
    <name evidence="2" type="ORF">I8J32_005360</name>
</gene>
<dbReference type="KEGG" id="lsf:I8J32_005360"/>
<keyword evidence="1" id="KW-1133">Transmembrane helix</keyword>
<proteinExistence type="predicted"/>